<feature type="chain" id="PRO_5016136861" evidence="1">
    <location>
        <begin position="18"/>
        <end position="287"/>
    </location>
</feature>
<evidence type="ECO:0000313" key="2">
    <source>
        <dbReference type="EMBL" id="PZX93575.1"/>
    </source>
</evidence>
<dbReference type="Proteomes" id="UP000249177">
    <property type="component" value="Unassembled WGS sequence"/>
</dbReference>
<sequence length="287" mass="32407">MMKFLYFLSVILFVVFAASCSREDYVKNVEGDSKIVVEGWIEQGDVPQVILSRSIPINAVIDSTTILDYFIRSAKVTVTDGVNEEVLSLRSDNDRVPPYVYYGSKIIGEVGKTYSLKIEYLDQVIEAKTSIPNVINIQSAEYRKNSSTDTTGFLYLNFNDPALDKNYYQIETRVDKTEPIFVPALYGNLNDDNFTSSSVSLQVTRGIYVLSKEKYKPYFADGDLIYVKLRTMSKSGFEFWNSWQNEIINGRSPIFPANTSLKSNIKGGLGIWEGYGQSTVLIQAIKK</sequence>
<comment type="caution">
    <text evidence="2">The sequence shown here is derived from an EMBL/GenBank/DDBJ whole genome shotgun (WGS) entry which is preliminary data.</text>
</comment>
<feature type="signal peptide" evidence="1">
    <location>
        <begin position="1"/>
        <end position="17"/>
    </location>
</feature>
<dbReference type="EMBL" id="QKXH01000005">
    <property type="protein sequence ID" value="PZX93575.1"/>
    <property type="molecule type" value="Genomic_DNA"/>
</dbReference>
<protein>
    <submittedName>
        <fullName evidence="2">DUF4249 domain-containing protein</fullName>
    </submittedName>
</protein>
<accession>A0A2W7UJK2</accession>
<keyword evidence="3" id="KW-1185">Reference proteome</keyword>
<keyword evidence="1" id="KW-0732">Signal</keyword>
<name>A0A2W7UJK2_9FLAO</name>
<dbReference type="OrthoDB" id="647456at2"/>
<evidence type="ECO:0000256" key="1">
    <source>
        <dbReference type="SAM" id="SignalP"/>
    </source>
</evidence>
<dbReference type="InterPro" id="IPR025345">
    <property type="entry name" value="DUF4249"/>
</dbReference>
<organism evidence="2 3">
    <name type="scientific">Flavobacterium aquariorum</name>
    <dbReference type="NCBI Taxonomy" id="2217670"/>
    <lineage>
        <taxon>Bacteria</taxon>
        <taxon>Pseudomonadati</taxon>
        <taxon>Bacteroidota</taxon>
        <taxon>Flavobacteriia</taxon>
        <taxon>Flavobacteriales</taxon>
        <taxon>Flavobacteriaceae</taxon>
        <taxon>Flavobacterium</taxon>
    </lineage>
</organism>
<dbReference type="AlphaFoldDB" id="A0A2W7UJK2"/>
<gene>
    <name evidence="2" type="ORF">DOS84_09145</name>
</gene>
<dbReference type="PROSITE" id="PS51257">
    <property type="entry name" value="PROKAR_LIPOPROTEIN"/>
    <property type="match status" value="1"/>
</dbReference>
<dbReference type="Pfam" id="PF14054">
    <property type="entry name" value="DUF4249"/>
    <property type="match status" value="1"/>
</dbReference>
<reference evidence="2 3" key="1">
    <citation type="submission" date="2018-06" db="EMBL/GenBank/DDBJ databases">
        <title>Flavobacterium sp IMCC34762, genome.</title>
        <authorList>
            <person name="Joung Y."/>
            <person name="Cho J."/>
            <person name="Song J."/>
        </authorList>
    </citation>
    <scope>NUCLEOTIDE SEQUENCE [LARGE SCALE GENOMIC DNA]</scope>
    <source>
        <strain evidence="2 3">IMCC34762</strain>
    </source>
</reference>
<evidence type="ECO:0000313" key="3">
    <source>
        <dbReference type="Proteomes" id="UP000249177"/>
    </source>
</evidence>
<proteinExistence type="predicted"/>